<comment type="subcellular location">
    <subcellularLocation>
        <location evidence="1">Membrane</location>
    </subcellularLocation>
</comment>
<dbReference type="Proteomes" id="UP000887568">
    <property type="component" value="Unplaced"/>
</dbReference>
<dbReference type="GO" id="GO:0005737">
    <property type="term" value="C:cytoplasm"/>
    <property type="evidence" value="ECO:0007669"/>
    <property type="project" value="TreeGrafter"/>
</dbReference>
<comment type="cofactor">
    <cofactor evidence="7">
        <name>heme</name>
        <dbReference type="ChEBI" id="CHEBI:30413"/>
    </cofactor>
</comment>
<dbReference type="PROSITE" id="PS00086">
    <property type="entry name" value="CYTOCHROME_P450"/>
    <property type="match status" value="1"/>
</dbReference>
<dbReference type="InterPro" id="IPR017972">
    <property type="entry name" value="Cyt_P450_CS"/>
</dbReference>
<evidence type="ECO:0000313" key="10">
    <source>
        <dbReference type="EnsemblMetazoa" id="XP_038073068.1"/>
    </source>
</evidence>
<dbReference type="Pfam" id="PF00067">
    <property type="entry name" value="p450"/>
    <property type="match status" value="1"/>
</dbReference>
<evidence type="ECO:0000313" key="11">
    <source>
        <dbReference type="Proteomes" id="UP000887568"/>
    </source>
</evidence>
<feature type="region of interest" description="Disordered" evidence="9">
    <location>
        <begin position="1"/>
        <end position="34"/>
    </location>
</feature>
<keyword evidence="11" id="KW-1185">Reference proteome</keyword>
<dbReference type="GO" id="GO:0006805">
    <property type="term" value="P:xenobiotic metabolic process"/>
    <property type="evidence" value="ECO:0007669"/>
    <property type="project" value="TreeGrafter"/>
</dbReference>
<dbReference type="GO" id="GO:0016712">
    <property type="term" value="F:oxidoreductase activity, acting on paired donors, with incorporation or reduction of molecular oxygen, reduced flavin or flavoprotein as one donor, and incorporation of one atom of oxygen"/>
    <property type="evidence" value="ECO:0007669"/>
    <property type="project" value="TreeGrafter"/>
</dbReference>
<reference evidence="10" key="1">
    <citation type="submission" date="2022-11" db="UniProtKB">
        <authorList>
            <consortium name="EnsemblMetazoa"/>
        </authorList>
    </citation>
    <scope>IDENTIFICATION</scope>
</reference>
<dbReference type="Gene3D" id="1.10.630.10">
    <property type="entry name" value="Cytochrome P450"/>
    <property type="match status" value="1"/>
</dbReference>
<evidence type="ECO:0000256" key="7">
    <source>
        <dbReference type="PIRSR" id="PIRSR602401-1"/>
    </source>
</evidence>
<dbReference type="SUPFAM" id="SSF48264">
    <property type="entry name" value="Cytochrome P450"/>
    <property type="match status" value="1"/>
</dbReference>
<feature type="compositionally biased region" description="Polar residues" evidence="9">
    <location>
        <begin position="18"/>
        <end position="31"/>
    </location>
</feature>
<dbReference type="InterPro" id="IPR002401">
    <property type="entry name" value="Cyt_P450_E_grp-I"/>
</dbReference>
<keyword evidence="3 7" id="KW-0479">Metal-binding</keyword>
<dbReference type="GeneID" id="119741392"/>
<dbReference type="RefSeq" id="XP_038073068.1">
    <property type="nucleotide sequence ID" value="XM_038217140.1"/>
</dbReference>
<comment type="similarity">
    <text evidence="2 8">Belongs to the cytochrome P450 family.</text>
</comment>
<dbReference type="PRINTS" id="PR00385">
    <property type="entry name" value="P450"/>
</dbReference>
<evidence type="ECO:0000256" key="5">
    <source>
        <dbReference type="ARBA" id="ARBA00023004"/>
    </source>
</evidence>
<dbReference type="PRINTS" id="PR00463">
    <property type="entry name" value="EP450I"/>
</dbReference>
<dbReference type="GO" id="GO:0008395">
    <property type="term" value="F:steroid hydroxylase activity"/>
    <property type="evidence" value="ECO:0007669"/>
    <property type="project" value="TreeGrafter"/>
</dbReference>
<dbReference type="GO" id="GO:0005506">
    <property type="term" value="F:iron ion binding"/>
    <property type="evidence" value="ECO:0007669"/>
    <property type="project" value="InterPro"/>
</dbReference>
<evidence type="ECO:0000256" key="6">
    <source>
        <dbReference type="ARBA" id="ARBA00023136"/>
    </source>
</evidence>
<evidence type="ECO:0000256" key="1">
    <source>
        <dbReference type="ARBA" id="ARBA00004370"/>
    </source>
</evidence>
<dbReference type="PANTHER" id="PTHR24300">
    <property type="entry name" value="CYTOCHROME P450 508A4-RELATED"/>
    <property type="match status" value="1"/>
</dbReference>
<dbReference type="PANTHER" id="PTHR24300:SF397">
    <property type="entry name" value="CYTOCHROME P450 2U1"/>
    <property type="match status" value="1"/>
</dbReference>
<keyword evidence="5 7" id="KW-0408">Iron</keyword>
<sequence length="495" mass="55459">MGTVSSSAAAAEVPDGNSKIQQYGPSKQSGFSLPPGPRGWPLLGNLPQLMGSRKQAQETISELSRRYGKIVRIDLAGTRVVVLHGHRAVKAAFAQRQLSARPKFHITDTIIPGTGILGSSGNEWTEIRAFIITVLKGQGIGRSGFEQNIAAEAAILAEAMSQHNGRAFDPRHLISNAVSNIICSVVFGRRFQYSDPAFERLLRLLTDMIAEAGAGGLFEFSPVFVKLWFLPPLLSYIRAIKSYYSHVRVLFQEHGRQDLKGSPRDLIDVFFHEKQEKERVGVKSPALQTENLLRILTDLFGAGTETTATTLRWAMLYMMGHPEIQSRVQRELDGVTGRNRLPRIADKPELPYTKAVLCEIQRVATVVPLGLSHRCSEDTTLMGYKIPKGTIINANIWHNHFDPLVWEEPEKFRPERFLDRAGKFRPREELIPFGTGRRSCPGEHLAKMELFIFFTHLLHHFTFKRANDASPISFEGRNGVVWSPLNFQICAVARE</sequence>
<keyword evidence="8" id="KW-0503">Monooxygenase</keyword>
<evidence type="ECO:0000256" key="8">
    <source>
        <dbReference type="RuleBase" id="RU000461"/>
    </source>
</evidence>
<proteinExistence type="inferred from homology"/>
<evidence type="ECO:0000256" key="9">
    <source>
        <dbReference type="SAM" id="MobiDB-lite"/>
    </source>
</evidence>
<dbReference type="FunFam" id="1.10.630.10:FF:000004">
    <property type="entry name" value="cytochrome P450 2D15 isoform X1"/>
    <property type="match status" value="1"/>
</dbReference>
<organism evidence="10 11">
    <name type="scientific">Patiria miniata</name>
    <name type="common">Bat star</name>
    <name type="synonym">Asterina miniata</name>
    <dbReference type="NCBI Taxonomy" id="46514"/>
    <lineage>
        <taxon>Eukaryota</taxon>
        <taxon>Metazoa</taxon>
        <taxon>Echinodermata</taxon>
        <taxon>Eleutherozoa</taxon>
        <taxon>Asterozoa</taxon>
        <taxon>Asteroidea</taxon>
        <taxon>Valvatacea</taxon>
        <taxon>Valvatida</taxon>
        <taxon>Asterinidae</taxon>
        <taxon>Patiria</taxon>
    </lineage>
</organism>
<dbReference type="InterPro" id="IPR001128">
    <property type="entry name" value="Cyt_P450"/>
</dbReference>
<keyword evidence="6" id="KW-0472">Membrane</keyword>
<accession>A0A914BA46</accession>
<feature type="binding site" description="axial binding residue" evidence="7">
    <location>
        <position position="440"/>
    </location>
    <ligand>
        <name>heme</name>
        <dbReference type="ChEBI" id="CHEBI:30413"/>
    </ligand>
    <ligandPart>
        <name>Fe</name>
        <dbReference type="ChEBI" id="CHEBI:18248"/>
    </ligandPart>
</feature>
<dbReference type="GO" id="GO:0020037">
    <property type="term" value="F:heme binding"/>
    <property type="evidence" value="ECO:0007669"/>
    <property type="project" value="InterPro"/>
</dbReference>
<evidence type="ECO:0008006" key="12">
    <source>
        <dbReference type="Google" id="ProtNLM"/>
    </source>
</evidence>
<evidence type="ECO:0000256" key="2">
    <source>
        <dbReference type="ARBA" id="ARBA00010617"/>
    </source>
</evidence>
<keyword evidence="4 8" id="KW-0560">Oxidoreductase</keyword>
<dbReference type="InterPro" id="IPR050182">
    <property type="entry name" value="Cytochrome_P450_fam2"/>
</dbReference>
<protein>
    <recommendedName>
        <fullName evidence="12">Cytochrome P450</fullName>
    </recommendedName>
</protein>
<dbReference type="OrthoDB" id="2789670at2759"/>
<dbReference type="GO" id="GO:0016020">
    <property type="term" value="C:membrane"/>
    <property type="evidence" value="ECO:0007669"/>
    <property type="project" value="UniProtKB-SubCell"/>
</dbReference>
<name>A0A914BA46_PATMI</name>
<dbReference type="InterPro" id="IPR036396">
    <property type="entry name" value="Cyt_P450_sf"/>
</dbReference>
<evidence type="ECO:0000256" key="4">
    <source>
        <dbReference type="ARBA" id="ARBA00023002"/>
    </source>
</evidence>
<dbReference type="GO" id="GO:0006082">
    <property type="term" value="P:organic acid metabolic process"/>
    <property type="evidence" value="ECO:0007669"/>
    <property type="project" value="TreeGrafter"/>
</dbReference>
<evidence type="ECO:0000256" key="3">
    <source>
        <dbReference type="ARBA" id="ARBA00022723"/>
    </source>
</evidence>
<keyword evidence="7 8" id="KW-0349">Heme</keyword>
<dbReference type="AlphaFoldDB" id="A0A914BA46"/>
<dbReference type="EnsemblMetazoa" id="XM_038217140.1">
    <property type="protein sequence ID" value="XP_038073068.1"/>
    <property type="gene ID" value="LOC119741392"/>
</dbReference>